<protein>
    <submittedName>
        <fullName evidence="1">Uncharacterized protein</fullName>
    </submittedName>
</protein>
<dbReference type="EMBL" id="BEZZ01001532">
    <property type="protein sequence ID" value="GCC19284.1"/>
    <property type="molecule type" value="Genomic_DNA"/>
</dbReference>
<dbReference type="AlphaFoldDB" id="A0A401RMI0"/>
<proteinExistence type="predicted"/>
<dbReference type="Proteomes" id="UP000287033">
    <property type="component" value="Unassembled WGS sequence"/>
</dbReference>
<reference evidence="1 2" key="1">
    <citation type="journal article" date="2018" name="Nat. Ecol. Evol.">
        <title>Shark genomes provide insights into elasmobranch evolution and the origin of vertebrates.</title>
        <authorList>
            <person name="Hara Y"/>
            <person name="Yamaguchi K"/>
            <person name="Onimaru K"/>
            <person name="Kadota M"/>
            <person name="Koyanagi M"/>
            <person name="Keeley SD"/>
            <person name="Tatsumi K"/>
            <person name="Tanaka K"/>
            <person name="Motone F"/>
            <person name="Kageyama Y"/>
            <person name="Nozu R"/>
            <person name="Adachi N"/>
            <person name="Nishimura O"/>
            <person name="Nakagawa R"/>
            <person name="Tanegashima C"/>
            <person name="Kiyatake I"/>
            <person name="Matsumoto R"/>
            <person name="Murakumo K"/>
            <person name="Nishida K"/>
            <person name="Terakita A"/>
            <person name="Kuratani S"/>
            <person name="Sato K"/>
            <person name="Hyodo S Kuraku.S."/>
        </authorList>
    </citation>
    <scope>NUCLEOTIDE SEQUENCE [LARGE SCALE GENOMIC DNA]</scope>
</reference>
<evidence type="ECO:0000313" key="2">
    <source>
        <dbReference type="Proteomes" id="UP000287033"/>
    </source>
</evidence>
<sequence length="114" mass="13253">MSVWYENDSKALEMTNAKYKHLNAEIMELTGGLEPKHFGFVMGARGKWLGMNNRLRKFLGIERFNTFAQMKSRLTLSLTLELLQLFSVKRANNCKTTTARDKDRLTHTEKKIQN</sequence>
<accession>A0A401RMI0</accession>
<organism evidence="1 2">
    <name type="scientific">Chiloscyllium punctatum</name>
    <name type="common">Brownbanded bambooshark</name>
    <name type="synonym">Hemiscyllium punctatum</name>
    <dbReference type="NCBI Taxonomy" id="137246"/>
    <lineage>
        <taxon>Eukaryota</taxon>
        <taxon>Metazoa</taxon>
        <taxon>Chordata</taxon>
        <taxon>Craniata</taxon>
        <taxon>Vertebrata</taxon>
        <taxon>Chondrichthyes</taxon>
        <taxon>Elasmobranchii</taxon>
        <taxon>Galeomorphii</taxon>
        <taxon>Galeoidea</taxon>
        <taxon>Orectolobiformes</taxon>
        <taxon>Hemiscylliidae</taxon>
        <taxon>Chiloscyllium</taxon>
    </lineage>
</organism>
<keyword evidence="2" id="KW-1185">Reference proteome</keyword>
<gene>
    <name evidence="1" type="ORF">chiPu_0018303</name>
</gene>
<name>A0A401RMI0_CHIPU</name>
<comment type="caution">
    <text evidence="1">The sequence shown here is derived from an EMBL/GenBank/DDBJ whole genome shotgun (WGS) entry which is preliminary data.</text>
</comment>
<evidence type="ECO:0000313" key="1">
    <source>
        <dbReference type="EMBL" id="GCC19284.1"/>
    </source>
</evidence>